<dbReference type="RefSeq" id="WP_087915291.1">
    <property type="nucleotide sequence ID" value="NZ_CP021780.1"/>
</dbReference>
<organism evidence="1 2">
    <name type="scientific">Paenibacillus donghaensis</name>
    <dbReference type="NCBI Taxonomy" id="414771"/>
    <lineage>
        <taxon>Bacteria</taxon>
        <taxon>Bacillati</taxon>
        <taxon>Bacillota</taxon>
        <taxon>Bacilli</taxon>
        <taxon>Bacillales</taxon>
        <taxon>Paenibacillaceae</taxon>
        <taxon>Paenibacillus</taxon>
    </lineage>
</organism>
<dbReference type="KEGG" id="pdh:B9T62_11070"/>
<sequence length="281" mass="32064">MQDVIDAYVIENVELDKSEYFINEYISLSTLDDKKVLVSINKTEPGPVTYESNGYLFFHALQLGLPRLNIRISEPPRPYGRIAYGIVGKWNTPLFKFSSAINDDIEQDSSSAYITEQDIQDIIRFFEIYKAHSKVSRGKRQVSEWRETRWSYALNQYTEACLSTTIESSNQALITGLEALLVSGEGNLQYKVSLNAALILADSYEQRTDIMGRVKKMYNLRSKATHGEIAALVKLLNKSSVYDDYFELKKIFSQLLLLTYGKSEEEIFNRLDVVLLSGPSF</sequence>
<accession>A0A2Z2KQU3</accession>
<evidence type="ECO:0000313" key="2">
    <source>
        <dbReference type="Proteomes" id="UP000249890"/>
    </source>
</evidence>
<dbReference type="EMBL" id="CP021780">
    <property type="protein sequence ID" value="ASA21278.1"/>
    <property type="molecule type" value="Genomic_DNA"/>
</dbReference>
<dbReference type="Proteomes" id="UP000249890">
    <property type="component" value="Chromosome"/>
</dbReference>
<dbReference type="OrthoDB" id="2665851at2"/>
<reference evidence="1 2" key="1">
    <citation type="submission" date="2017-06" db="EMBL/GenBank/DDBJ databases">
        <title>Complete genome sequence of Paenibacillus donghaensis KCTC 13049T isolated from East Sea sediment, South Korea.</title>
        <authorList>
            <person name="Jung B.K."/>
            <person name="Hong S.-J."/>
            <person name="Shin J.-H."/>
        </authorList>
    </citation>
    <scope>NUCLEOTIDE SEQUENCE [LARGE SCALE GENOMIC DNA]</scope>
    <source>
        <strain evidence="1 2">KCTC 13049</strain>
    </source>
</reference>
<name>A0A2Z2KQU3_9BACL</name>
<protein>
    <submittedName>
        <fullName evidence="1">Uncharacterized protein</fullName>
    </submittedName>
</protein>
<proteinExistence type="predicted"/>
<dbReference type="AlphaFoldDB" id="A0A2Z2KQU3"/>
<gene>
    <name evidence="1" type="ORF">B9T62_11070</name>
</gene>
<keyword evidence="2" id="KW-1185">Reference proteome</keyword>
<evidence type="ECO:0000313" key="1">
    <source>
        <dbReference type="EMBL" id="ASA21278.1"/>
    </source>
</evidence>